<feature type="compositionally biased region" description="Basic and acidic residues" evidence="1">
    <location>
        <begin position="1"/>
        <end position="18"/>
    </location>
</feature>
<feature type="compositionally biased region" description="Basic and acidic residues" evidence="1">
    <location>
        <begin position="60"/>
        <end position="104"/>
    </location>
</feature>
<dbReference type="AlphaFoldDB" id="A0A1F5Y0E8"/>
<feature type="compositionally biased region" description="Basic and acidic residues" evidence="1">
    <location>
        <begin position="311"/>
        <end position="331"/>
    </location>
</feature>
<evidence type="ECO:0000313" key="2">
    <source>
        <dbReference type="EMBL" id="OGF93536.1"/>
    </source>
</evidence>
<evidence type="ECO:0000313" key="3">
    <source>
        <dbReference type="Proteomes" id="UP000178894"/>
    </source>
</evidence>
<gene>
    <name evidence="2" type="ORF">A3G54_01160</name>
</gene>
<name>A0A1F5Y0E8_9BACT</name>
<dbReference type="EMBL" id="MFIQ01000013">
    <property type="protein sequence ID" value="OGF93536.1"/>
    <property type="molecule type" value="Genomic_DNA"/>
</dbReference>
<accession>A0A1F5Y0E8</accession>
<dbReference type="STRING" id="1798364.A3G54_01160"/>
<evidence type="ECO:0000256" key="1">
    <source>
        <dbReference type="SAM" id="MobiDB-lite"/>
    </source>
</evidence>
<sequence length="331" mass="38122">MEKPLSSEEVAKIQKEQGDAQDVFDEQGRPRYAELLEEQNNKASKNESVHDTLDAPGTFEDVRKIERGETVEEKPESPKDKELASLNEERNKLADLTERNEKLREEVENSLKELRELRESKAFSPNNEITARQRALEDAEKRLVKESVYIVKLERQYLEVPEREMKEGEEDSNSVEVNDKILDDYVEESLEGEADEEKLKEAREKAVDKFIEKTVQHATEDSKFGEAKNGELAKKLLASKIEYTMTHSHEVKRYIEKGSKMHLKLGWDINTAAVENPGKEKLLYITSMEVKISGTTGNRNEVNEGDLLNSNEKKTIEEAEDEARLKRQELR</sequence>
<protein>
    <submittedName>
        <fullName evidence="2">Uncharacterized protein</fullName>
    </submittedName>
</protein>
<dbReference type="Proteomes" id="UP000178894">
    <property type="component" value="Unassembled WGS sequence"/>
</dbReference>
<feature type="region of interest" description="Disordered" evidence="1">
    <location>
        <begin position="1"/>
        <end position="104"/>
    </location>
</feature>
<organism evidence="2 3">
    <name type="scientific">Candidatus Giovannonibacteria bacterium RIFCSPLOWO2_12_FULL_44_15</name>
    <dbReference type="NCBI Taxonomy" id="1798364"/>
    <lineage>
        <taxon>Bacteria</taxon>
        <taxon>Candidatus Giovannoniibacteriota</taxon>
    </lineage>
</organism>
<comment type="caution">
    <text evidence="2">The sequence shown here is derived from an EMBL/GenBank/DDBJ whole genome shotgun (WGS) entry which is preliminary data.</text>
</comment>
<proteinExistence type="predicted"/>
<feature type="compositionally biased region" description="Basic and acidic residues" evidence="1">
    <location>
        <begin position="44"/>
        <end position="53"/>
    </location>
</feature>
<feature type="region of interest" description="Disordered" evidence="1">
    <location>
        <begin position="293"/>
        <end position="331"/>
    </location>
</feature>
<reference evidence="2 3" key="1">
    <citation type="journal article" date="2016" name="Nat. Commun.">
        <title>Thousands of microbial genomes shed light on interconnected biogeochemical processes in an aquifer system.</title>
        <authorList>
            <person name="Anantharaman K."/>
            <person name="Brown C.T."/>
            <person name="Hug L.A."/>
            <person name="Sharon I."/>
            <person name="Castelle C.J."/>
            <person name="Probst A.J."/>
            <person name="Thomas B.C."/>
            <person name="Singh A."/>
            <person name="Wilkins M.J."/>
            <person name="Karaoz U."/>
            <person name="Brodie E.L."/>
            <person name="Williams K.H."/>
            <person name="Hubbard S.S."/>
            <person name="Banfield J.F."/>
        </authorList>
    </citation>
    <scope>NUCLEOTIDE SEQUENCE [LARGE SCALE GENOMIC DNA]</scope>
</reference>